<keyword evidence="3 6" id="KW-1133">Transmembrane helix</keyword>
<evidence type="ECO:0000256" key="2">
    <source>
        <dbReference type="ARBA" id="ARBA00022692"/>
    </source>
</evidence>
<keyword evidence="8" id="KW-1185">Reference proteome</keyword>
<name>A0AAU9X3G2_9CNID</name>
<gene>
    <name evidence="7" type="ORF">PMEA_00016172</name>
</gene>
<dbReference type="GO" id="GO:0051606">
    <property type="term" value="P:detection of stimulus"/>
    <property type="evidence" value="ECO:0007669"/>
    <property type="project" value="UniProtKB-ARBA"/>
</dbReference>
<reference evidence="7 8" key="1">
    <citation type="submission" date="2022-05" db="EMBL/GenBank/DDBJ databases">
        <authorList>
            <consortium name="Genoscope - CEA"/>
            <person name="William W."/>
        </authorList>
    </citation>
    <scope>NUCLEOTIDE SEQUENCE [LARGE SCALE GENOMIC DNA]</scope>
</reference>
<dbReference type="GO" id="GO:0050909">
    <property type="term" value="P:sensory perception of taste"/>
    <property type="evidence" value="ECO:0007669"/>
    <property type="project" value="InterPro"/>
</dbReference>
<keyword evidence="2 6" id="KW-0812">Transmembrane</keyword>
<dbReference type="Pfam" id="PF08395">
    <property type="entry name" value="7tm_7"/>
    <property type="match status" value="1"/>
</dbReference>
<comment type="subcellular location">
    <subcellularLocation>
        <location evidence="1">Membrane</location>
        <topology evidence="1">Multi-pass membrane protein</topology>
    </subcellularLocation>
</comment>
<accession>A0AAU9X3G2</accession>
<keyword evidence="4 6" id="KW-0472">Membrane</keyword>
<evidence type="ECO:0000256" key="4">
    <source>
        <dbReference type="ARBA" id="ARBA00023136"/>
    </source>
</evidence>
<dbReference type="AlphaFoldDB" id="A0AAU9X3G2"/>
<evidence type="ECO:0000256" key="3">
    <source>
        <dbReference type="ARBA" id="ARBA00022989"/>
    </source>
</evidence>
<evidence type="ECO:0000256" key="6">
    <source>
        <dbReference type="SAM" id="Phobius"/>
    </source>
</evidence>
<feature type="transmembrane region" description="Helical" evidence="6">
    <location>
        <begin position="214"/>
        <end position="238"/>
    </location>
</feature>
<evidence type="ECO:0000256" key="5">
    <source>
        <dbReference type="ARBA" id="ARBA00023170"/>
    </source>
</evidence>
<evidence type="ECO:0008006" key="9">
    <source>
        <dbReference type="Google" id="ProtNLM"/>
    </source>
</evidence>
<proteinExistence type="predicted"/>
<feature type="transmembrane region" description="Helical" evidence="6">
    <location>
        <begin position="273"/>
        <end position="294"/>
    </location>
</feature>
<dbReference type="PANTHER" id="PTHR21421:SF29">
    <property type="entry name" value="GUSTATORY RECEPTOR 5A FOR TREHALOSE-RELATED"/>
    <property type="match status" value="1"/>
</dbReference>
<organism evidence="7 8">
    <name type="scientific">Pocillopora meandrina</name>
    <dbReference type="NCBI Taxonomy" id="46732"/>
    <lineage>
        <taxon>Eukaryota</taxon>
        <taxon>Metazoa</taxon>
        <taxon>Cnidaria</taxon>
        <taxon>Anthozoa</taxon>
        <taxon>Hexacorallia</taxon>
        <taxon>Scleractinia</taxon>
        <taxon>Astrocoeniina</taxon>
        <taxon>Pocilloporidae</taxon>
        <taxon>Pocillopora</taxon>
    </lineage>
</organism>
<feature type="transmembrane region" description="Helical" evidence="6">
    <location>
        <begin position="111"/>
        <end position="135"/>
    </location>
</feature>
<dbReference type="PANTHER" id="PTHR21421">
    <property type="entry name" value="GUSTATORY RECEPTOR"/>
    <property type="match status" value="1"/>
</dbReference>
<evidence type="ECO:0000313" key="7">
    <source>
        <dbReference type="EMBL" id="CAH3135344.1"/>
    </source>
</evidence>
<dbReference type="EMBL" id="CALNXJ010000029">
    <property type="protein sequence ID" value="CAH3135344.1"/>
    <property type="molecule type" value="Genomic_DNA"/>
</dbReference>
<feature type="transmembrane region" description="Helical" evidence="6">
    <location>
        <begin position="80"/>
        <end position="105"/>
    </location>
</feature>
<evidence type="ECO:0000256" key="1">
    <source>
        <dbReference type="ARBA" id="ARBA00004141"/>
    </source>
</evidence>
<dbReference type="Proteomes" id="UP001159428">
    <property type="component" value="Unassembled WGS sequence"/>
</dbReference>
<feature type="transmembrane region" description="Helical" evidence="6">
    <location>
        <begin position="391"/>
        <end position="409"/>
    </location>
</feature>
<feature type="transmembrane region" description="Helical" evidence="6">
    <location>
        <begin position="172"/>
        <end position="194"/>
    </location>
</feature>
<protein>
    <recommendedName>
        <fullName evidence="9">Gustatory receptor</fullName>
    </recommendedName>
</protein>
<feature type="transmembrane region" description="Helical" evidence="6">
    <location>
        <begin position="314"/>
        <end position="334"/>
    </location>
</feature>
<comment type="caution">
    <text evidence="7">The sequence shown here is derived from an EMBL/GenBank/DDBJ whole genome shotgun (WGS) entry which is preliminary data.</text>
</comment>
<keyword evidence="5" id="KW-0675">Receptor</keyword>
<dbReference type="InterPro" id="IPR013604">
    <property type="entry name" value="7TM_chemorcpt"/>
</dbReference>
<evidence type="ECO:0000313" key="8">
    <source>
        <dbReference type="Proteomes" id="UP001159428"/>
    </source>
</evidence>
<dbReference type="GO" id="GO:0016020">
    <property type="term" value="C:membrane"/>
    <property type="evidence" value="ECO:0007669"/>
    <property type="project" value="UniProtKB-SubCell"/>
</dbReference>
<sequence>MFHRSVDAIEIHRRDSGDITGNQIPIEEYQKKEEIAKNLRKQLSEILRPIFLVMKLTGQYFGTTAMFEENIQKTWCLSRLYSTVVALGQWLLFLIAVTSHCYLGFKEMNQFFFLLVSTVWFLQCASATTICLVAFPFAQSRKSKMSIFIASLVEAAPELKLDGTKAKAVKGLVLACSAATLNTVVVVMMSVYFGGIISVFSPWEKYTFIRWVELIFGIYCSFSWCFPVLIFCVTCMLLETMFTSLQNQVSDRFIHSLSITYLRKEHLKLCHTVQLANAIFSPLLFIIVTLDVPLICVNFHQLIKSSADTDRITIVGYFYWTFCICSFLIVVFLFGNRVNEKAHSFYETIQKSHVSVDDLKEHAELTLFLAHLQGDPIGLSVGRIAVVNKSLFLTLFGIIASYFVVLLTLPS</sequence>
<dbReference type="GO" id="GO:0038023">
    <property type="term" value="F:signaling receptor activity"/>
    <property type="evidence" value="ECO:0007669"/>
    <property type="project" value="UniProtKB-ARBA"/>
</dbReference>